<dbReference type="Proteomes" id="UP000076770">
    <property type="component" value="Chromosome i"/>
</dbReference>
<accession>A0A157T087</accession>
<sequence length="75" mass="9115">MAIFLKYIRVYGKLLKLLSKLFSYYLNRNVTYYLDFSIFENQIVLSIFKNNLVSCLQTKRKQLMLSKLYIMKFKI</sequence>
<dbReference type="AlphaFoldDB" id="A0A157T087"/>
<name>A0A157T087_SACSO</name>
<organism evidence="1 2">
    <name type="scientific">Saccharolobus solfataricus</name>
    <name type="common">Sulfolobus solfataricus</name>
    <dbReference type="NCBI Taxonomy" id="2287"/>
    <lineage>
        <taxon>Archaea</taxon>
        <taxon>Thermoproteota</taxon>
        <taxon>Thermoprotei</taxon>
        <taxon>Sulfolobales</taxon>
        <taxon>Sulfolobaceae</taxon>
        <taxon>Saccharolobus</taxon>
    </lineage>
</organism>
<reference evidence="2" key="1">
    <citation type="submission" date="2016-04" db="EMBL/GenBank/DDBJ databases">
        <authorList>
            <person name="Shah S.A."/>
            <person name="Garrett R.A."/>
        </authorList>
    </citation>
    <scope>NUCLEOTIDE SEQUENCE [LARGE SCALE GENOMIC DNA]</scope>
    <source>
        <strain evidence="2">ATCC 35091 / DSM 1616 / JCM 8930 / NBRC 15331 / P1</strain>
    </source>
</reference>
<gene>
    <name evidence="1" type="ORF">SSOP1_1082</name>
</gene>
<dbReference type="EMBL" id="LT549890">
    <property type="protein sequence ID" value="SAI84636.1"/>
    <property type="molecule type" value="Genomic_DNA"/>
</dbReference>
<proteinExistence type="predicted"/>
<dbReference type="PATRIC" id="fig|2287.9.peg.1092"/>
<evidence type="ECO:0000313" key="1">
    <source>
        <dbReference type="EMBL" id="SAI84636.1"/>
    </source>
</evidence>
<evidence type="ECO:0000313" key="2">
    <source>
        <dbReference type="Proteomes" id="UP000076770"/>
    </source>
</evidence>
<protein>
    <submittedName>
        <fullName evidence="1">Uncharacterized protein</fullName>
    </submittedName>
</protein>